<evidence type="ECO:0000256" key="4">
    <source>
        <dbReference type="PROSITE-ProRule" id="PRU00433"/>
    </source>
</evidence>
<name>A0A1E3VNY6_9HYPH</name>
<dbReference type="Gene3D" id="2.120.10.30">
    <property type="entry name" value="TolB, C-terminal domain"/>
    <property type="match status" value="1"/>
</dbReference>
<proteinExistence type="predicted"/>
<reference evidence="8 9" key="1">
    <citation type="journal article" date="2016" name="Environ. Microbiol.">
        <title>New Methyloceanibacter diversity from North Sea sediments includes methanotroph containing solely the soluble methane monooxygenase.</title>
        <authorList>
            <person name="Vekeman B."/>
            <person name="Kerckhof F.M."/>
            <person name="Cremers G."/>
            <person name="de Vos P."/>
            <person name="Vandamme P."/>
            <person name="Boon N."/>
            <person name="Op den Camp H.J."/>
            <person name="Heylen K."/>
        </authorList>
    </citation>
    <scope>NUCLEOTIDE SEQUENCE [LARGE SCALE GENOMIC DNA]</scope>
    <source>
        <strain evidence="8 9">R-67176</strain>
    </source>
</reference>
<feature type="signal peptide" evidence="6">
    <location>
        <begin position="1"/>
        <end position="33"/>
    </location>
</feature>
<comment type="caution">
    <text evidence="8">The sequence shown here is derived from an EMBL/GenBank/DDBJ whole genome shotgun (WGS) entry which is preliminary data.</text>
</comment>
<dbReference type="SUPFAM" id="SSF50952">
    <property type="entry name" value="Soluble quinoprotein glucose dehydrogenase"/>
    <property type="match status" value="1"/>
</dbReference>
<dbReference type="InterPro" id="IPR011042">
    <property type="entry name" value="6-blade_b-propeller_TolB-like"/>
</dbReference>
<dbReference type="PANTHER" id="PTHR33546">
    <property type="entry name" value="LARGE, MULTIFUNCTIONAL SECRETED PROTEIN-RELATED"/>
    <property type="match status" value="1"/>
</dbReference>
<evidence type="ECO:0000256" key="3">
    <source>
        <dbReference type="ARBA" id="ARBA00023004"/>
    </source>
</evidence>
<feature type="region of interest" description="Disordered" evidence="5">
    <location>
        <begin position="466"/>
        <end position="488"/>
    </location>
</feature>
<feature type="chain" id="PRO_5009138472" evidence="6">
    <location>
        <begin position="34"/>
        <end position="590"/>
    </location>
</feature>
<evidence type="ECO:0000256" key="5">
    <source>
        <dbReference type="SAM" id="MobiDB-lite"/>
    </source>
</evidence>
<keyword evidence="1 4" id="KW-0349">Heme</keyword>
<sequence length="590" mass="62861">MRVVVKSGRLHGTLGRAALVLALLVAASSLVLAEDLARAEDRRCPESSDISLPDGFCATIFADKLGHVRQLAVTPDGVVYANTWSGAYYPDAPRPKGGFLVALKDTKGTGKADVIERFGPSSTAGVKGGTGIWLHKNWLYAESDDRIVRFELKGDNVRPSSKLETIVSGMPLTGDHPMHPFAIDDEGNLFLSSASATNTCEVKNRMPHSPGQEPCTELDTRGGVWRYDANKTGQVFSSKERYATGIRNAEGYDFDTAGRLYATQHGRDQLHENWPELYSQQQGFELPAEQVMILKIGANYGWPFCYYDPEQKKLVLAPEYGGDGGKKVGQCSEYELPVAVFPAHWAPNDLKIYKGSQFPKAYRGGAFIAFHGSWNRAPGPQAGYNVVFQPLADGKPSGDYVVFADGFAGPNKEPGGAARRPSGLAIGPDGALYIGDDKSGRIWRVTYTGDPNAVIQAAPEPMVEAAASSGGTVPPEGAQGAVADLPVPPGATREEVALGMRIFHGKDVAATCAGCHGANGIGTPVGPDLTNGTWLWGDGSIQAITKAIRHGVPQPNQHPGAMPPYGGVPLPDDKLAAVATYVWAIGHAKQ</sequence>
<organism evidence="8 9">
    <name type="scientific">Methyloceanibacter stevinii</name>
    <dbReference type="NCBI Taxonomy" id="1774970"/>
    <lineage>
        <taxon>Bacteria</taxon>
        <taxon>Pseudomonadati</taxon>
        <taxon>Pseudomonadota</taxon>
        <taxon>Alphaproteobacteria</taxon>
        <taxon>Hyphomicrobiales</taxon>
        <taxon>Hyphomicrobiaceae</taxon>
        <taxon>Methyloceanibacter</taxon>
    </lineage>
</organism>
<gene>
    <name evidence="8" type="ORF">AUC70_06090</name>
</gene>
<dbReference type="Pfam" id="PF22807">
    <property type="entry name" value="TrAA12"/>
    <property type="match status" value="1"/>
</dbReference>
<dbReference type="Proteomes" id="UP000094172">
    <property type="component" value="Unassembled WGS sequence"/>
</dbReference>
<evidence type="ECO:0000313" key="9">
    <source>
        <dbReference type="Proteomes" id="UP000094172"/>
    </source>
</evidence>
<evidence type="ECO:0000313" key="8">
    <source>
        <dbReference type="EMBL" id="ODR95258.1"/>
    </source>
</evidence>
<keyword evidence="9" id="KW-1185">Reference proteome</keyword>
<dbReference type="SUPFAM" id="SSF46626">
    <property type="entry name" value="Cytochrome c"/>
    <property type="match status" value="1"/>
</dbReference>
<dbReference type="PANTHER" id="PTHR33546:SF1">
    <property type="entry name" value="LARGE, MULTIFUNCTIONAL SECRETED PROTEIN"/>
    <property type="match status" value="1"/>
</dbReference>
<dbReference type="Pfam" id="PF13442">
    <property type="entry name" value="Cytochrome_CBB3"/>
    <property type="match status" value="1"/>
</dbReference>
<dbReference type="InterPro" id="IPR011041">
    <property type="entry name" value="Quinoprot_gluc/sorb_DH_b-prop"/>
</dbReference>
<accession>A0A1E3VNY6</accession>
<evidence type="ECO:0000256" key="6">
    <source>
        <dbReference type="SAM" id="SignalP"/>
    </source>
</evidence>
<evidence type="ECO:0000256" key="1">
    <source>
        <dbReference type="ARBA" id="ARBA00022617"/>
    </source>
</evidence>
<evidence type="ECO:0000259" key="7">
    <source>
        <dbReference type="PROSITE" id="PS51007"/>
    </source>
</evidence>
<dbReference type="Gene3D" id="1.10.760.10">
    <property type="entry name" value="Cytochrome c-like domain"/>
    <property type="match status" value="1"/>
</dbReference>
<dbReference type="EMBL" id="LPWE01000011">
    <property type="protein sequence ID" value="ODR95258.1"/>
    <property type="molecule type" value="Genomic_DNA"/>
</dbReference>
<dbReference type="InterPro" id="IPR009056">
    <property type="entry name" value="Cyt_c-like_dom"/>
</dbReference>
<dbReference type="PROSITE" id="PS51007">
    <property type="entry name" value="CYTC"/>
    <property type="match status" value="1"/>
</dbReference>
<feature type="domain" description="Cytochrome c" evidence="7">
    <location>
        <begin position="494"/>
        <end position="586"/>
    </location>
</feature>
<dbReference type="GO" id="GO:0009055">
    <property type="term" value="F:electron transfer activity"/>
    <property type="evidence" value="ECO:0007669"/>
    <property type="project" value="InterPro"/>
</dbReference>
<dbReference type="GO" id="GO:0046872">
    <property type="term" value="F:metal ion binding"/>
    <property type="evidence" value="ECO:0007669"/>
    <property type="project" value="UniProtKB-KW"/>
</dbReference>
<dbReference type="GO" id="GO:0020037">
    <property type="term" value="F:heme binding"/>
    <property type="evidence" value="ECO:0007669"/>
    <property type="project" value="InterPro"/>
</dbReference>
<dbReference type="AlphaFoldDB" id="A0A1E3VNY6"/>
<keyword evidence="6" id="KW-0732">Signal</keyword>
<keyword evidence="3 4" id="KW-0408">Iron</keyword>
<protein>
    <submittedName>
        <fullName evidence="8">Glucose dehydrogenase</fullName>
    </submittedName>
</protein>
<dbReference type="InterPro" id="IPR036909">
    <property type="entry name" value="Cyt_c-like_dom_sf"/>
</dbReference>
<evidence type="ECO:0000256" key="2">
    <source>
        <dbReference type="ARBA" id="ARBA00022723"/>
    </source>
</evidence>
<keyword evidence="2 4" id="KW-0479">Metal-binding</keyword>
<dbReference type="InterPro" id="IPR054539">
    <property type="entry name" value="Beta-prop_PDH"/>
</dbReference>
<dbReference type="STRING" id="1774970.AUC70_06090"/>